<dbReference type="Proteomes" id="UP001238088">
    <property type="component" value="Unassembled WGS sequence"/>
</dbReference>
<keyword evidence="3" id="KW-1185">Reference proteome</keyword>
<keyword evidence="1" id="KW-0812">Transmembrane</keyword>
<gene>
    <name evidence="2" type="ORF">J2S17_003628</name>
</gene>
<keyword evidence="1" id="KW-0472">Membrane</keyword>
<evidence type="ECO:0000313" key="3">
    <source>
        <dbReference type="Proteomes" id="UP001238088"/>
    </source>
</evidence>
<reference evidence="2 3" key="1">
    <citation type="submission" date="2023-07" db="EMBL/GenBank/DDBJ databases">
        <title>Genomic Encyclopedia of Type Strains, Phase IV (KMG-IV): sequencing the most valuable type-strain genomes for metagenomic binning, comparative biology and taxonomic classification.</title>
        <authorList>
            <person name="Goeker M."/>
        </authorList>
    </citation>
    <scope>NUCLEOTIDE SEQUENCE [LARGE SCALE GENOMIC DNA]</scope>
    <source>
        <strain evidence="2 3">DSM 23494</strain>
    </source>
</reference>
<protein>
    <submittedName>
        <fullName evidence="2">Uncharacterized protein</fullName>
    </submittedName>
</protein>
<proteinExistence type="predicted"/>
<organism evidence="2 3">
    <name type="scientific">Cytobacillus purgationiresistens</name>
    <dbReference type="NCBI Taxonomy" id="863449"/>
    <lineage>
        <taxon>Bacteria</taxon>
        <taxon>Bacillati</taxon>
        <taxon>Bacillota</taxon>
        <taxon>Bacilli</taxon>
        <taxon>Bacillales</taxon>
        <taxon>Bacillaceae</taxon>
        <taxon>Cytobacillus</taxon>
    </lineage>
</organism>
<accession>A0ABU0AL25</accession>
<dbReference type="EMBL" id="JAUSUB010000016">
    <property type="protein sequence ID" value="MDQ0271740.1"/>
    <property type="molecule type" value="Genomic_DNA"/>
</dbReference>
<keyword evidence="1" id="KW-1133">Transmembrane helix</keyword>
<comment type="caution">
    <text evidence="2">The sequence shown here is derived from an EMBL/GenBank/DDBJ whole genome shotgun (WGS) entry which is preliminary data.</text>
</comment>
<sequence length="116" mass="13414">MDFIVILAFTLLFLYDYFPNTLLANSIPKGVLVALILGLFLFSLLFKKYRDTNNKEILKWEILSTIYILFLMGLFTILGGQSSSGISFDNGFLWIVLMISLFEIFSQWKKVKRIEA</sequence>
<feature type="transmembrane region" description="Helical" evidence="1">
    <location>
        <begin position="62"/>
        <end position="79"/>
    </location>
</feature>
<evidence type="ECO:0000313" key="2">
    <source>
        <dbReference type="EMBL" id="MDQ0271740.1"/>
    </source>
</evidence>
<evidence type="ECO:0000256" key="1">
    <source>
        <dbReference type="SAM" id="Phobius"/>
    </source>
</evidence>
<name>A0ABU0AL25_9BACI</name>
<feature type="transmembrane region" description="Helical" evidence="1">
    <location>
        <begin position="91"/>
        <end position="108"/>
    </location>
</feature>